<dbReference type="InterPro" id="IPR000594">
    <property type="entry name" value="ThiF_NAD_FAD-bd"/>
</dbReference>
<dbReference type="STRING" id="6573.A0A210R2U4"/>
<evidence type="ECO:0000256" key="8">
    <source>
        <dbReference type="ARBA" id="ARBA00044354"/>
    </source>
</evidence>
<sequence>MINSQPLSPLVQTNFIMGEQQAITEDEAALYDRQIRLWGLDAQRRLRASRVLLIGMRGLGAEVAKNIVLAGIKSLTMLDDTEVTEEDSCSQFLLPRSDVGKNRAVCSLDRTQQLNPMVTVTADLGSVASKDTDFFTQFDVVCATCCGPTQLVRINKICADNGIKFYAGDVFGYYGYMFSDLGEHEYAEEIKKKPVTKDEDGDGEPAAKKTKSEEPETVVVKKCSSFVRLNCALDVDWSTPETAKKLNRTPNTYFITKVFLRFIEKFGRRPAVKSHDHDVEQLQALRSETVEDLKVGAKAVPEDFSSHCFAELSPVCAVVGGILGQEIIKAVSHKDKPHNNFFFYNGVEGSGLVDQIGGSS</sequence>
<comment type="caution">
    <text evidence="11">The sequence shown here is derived from an EMBL/GenBank/DDBJ whole genome shotgun (WGS) entry which is preliminary data.</text>
</comment>
<gene>
    <name evidence="11" type="ORF">KP79_PYT10467</name>
</gene>
<evidence type="ECO:0000256" key="7">
    <source>
        <dbReference type="ARBA" id="ARBA00044187"/>
    </source>
</evidence>
<comment type="subunit">
    <text evidence="6">Heterodimer of SAE1 and UBA2/SAE2. The heterodimer corresponds to the two domains that are encoded on a single polypeptide chain in ubiquitin-activating enzyme E1. Interacts with UBE2I.</text>
</comment>
<dbReference type="CDD" id="cd01492">
    <property type="entry name" value="Aos1_SUMO"/>
    <property type="match status" value="1"/>
</dbReference>
<dbReference type="FunFam" id="3.40.50.720:FF:000744">
    <property type="entry name" value="Smt3 activating enzyme 1"/>
    <property type="match status" value="1"/>
</dbReference>
<dbReference type="Pfam" id="PF00899">
    <property type="entry name" value="ThiF"/>
    <property type="match status" value="1"/>
</dbReference>
<organism evidence="11 12">
    <name type="scientific">Mizuhopecten yessoensis</name>
    <name type="common">Japanese scallop</name>
    <name type="synonym">Patinopecten yessoensis</name>
    <dbReference type="NCBI Taxonomy" id="6573"/>
    <lineage>
        <taxon>Eukaryota</taxon>
        <taxon>Metazoa</taxon>
        <taxon>Spiralia</taxon>
        <taxon>Lophotrochozoa</taxon>
        <taxon>Mollusca</taxon>
        <taxon>Bivalvia</taxon>
        <taxon>Autobranchia</taxon>
        <taxon>Pteriomorphia</taxon>
        <taxon>Pectinida</taxon>
        <taxon>Pectinoidea</taxon>
        <taxon>Pectinidae</taxon>
        <taxon>Mizuhopecten</taxon>
    </lineage>
</organism>
<proteinExistence type="inferred from homology"/>
<dbReference type="GO" id="GO:0005737">
    <property type="term" value="C:cytoplasm"/>
    <property type="evidence" value="ECO:0007669"/>
    <property type="project" value="TreeGrafter"/>
</dbReference>
<dbReference type="SUPFAM" id="SSF69572">
    <property type="entry name" value="Activating enzymes of the ubiquitin-like proteins"/>
    <property type="match status" value="1"/>
</dbReference>
<keyword evidence="12" id="KW-1185">Reference proteome</keyword>
<dbReference type="GO" id="GO:0031510">
    <property type="term" value="C:SUMO activating enzyme complex"/>
    <property type="evidence" value="ECO:0007669"/>
    <property type="project" value="TreeGrafter"/>
</dbReference>
<comment type="similarity">
    <text evidence="3">Belongs to the ubiquitin-activating E1 family.</text>
</comment>
<keyword evidence="4" id="KW-0833">Ubl conjugation pathway</keyword>
<dbReference type="AlphaFoldDB" id="A0A210R2U4"/>
<dbReference type="OrthoDB" id="412647at2759"/>
<evidence type="ECO:0000259" key="10">
    <source>
        <dbReference type="Pfam" id="PF00899"/>
    </source>
</evidence>
<protein>
    <recommendedName>
        <fullName evidence="7">SUMO-activating enzyme subunit 1</fullName>
    </recommendedName>
    <alternativeName>
        <fullName evidence="8">Ubiquitin-like 1-activating enzyme E1A</fullName>
    </alternativeName>
</protein>
<evidence type="ECO:0000256" key="3">
    <source>
        <dbReference type="ARBA" id="ARBA00005673"/>
    </source>
</evidence>
<dbReference type="InterPro" id="IPR035985">
    <property type="entry name" value="Ubiquitin-activating_enz"/>
</dbReference>
<keyword evidence="5" id="KW-0539">Nucleus</keyword>
<evidence type="ECO:0000313" key="11">
    <source>
        <dbReference type="EMBL" id="OWF55420.1"/>
    </source>
</evidence>
<dbReference type="EMBL" id="NEDP02000680">
    <property type="protein sequence ID" value="OWF55420.1"/>
    <property type="molecule type" value="Genomic_DNA"/>
</dbReference>
<dbReference type="Proteomes" id="UP000242188">
    <property type="component" value="Unassembled WGS sequence"/>
</dbReference>
<evidence type="ECO:0000256" key="9">
    <source>
        <dbReference type="SAM" id="MobiDB-lite"/>
    </source>
</evidence>
<comment type="subcellular location">
    <subcellularLocation>
        <location evidence="1">Nucleus</location>
    </subcellularLocation>
</comment>
<dbReference type="PRINTS" id="PR01849">
    <property type="entry name" value="UBIQUITINACT"/>
</dbReference>
<comment type="pathway">
    <text evidence="2">Protein modification; protein sumoylation.</text>
</comment>
<evidence type="ECO:0000313" key="12">
    <source>
        <dbReference type="Proteomes" id="UP000242188"/>
    </source>
</evidence>
<accession>A0A210R2U4</accession>
<dbReference type="PANTHER" id="PTHR10953:SF162">
    <property type="entry name" value="SUMO-ACTIVATING ENZYME SUBUNIT 1"/>
    <property type="match status" value="1"/>
</dbReference>
<evidence type="ECO:0000256" key="2">
    <source>
        <dbReference type="ARBA" id="ARBA00004718"/>
    </source>
</evidence>
<dbReference type="GO" id="GO:0016925">
    <property type="term" value="P:protein sumoylation"/>
    <property type="evidence" value="ECO:0007669"/>
    <property type="project" value="TreeGrafter"/>
</dbReference>
<dbReference type="GO" id="GO:0019948">
    <property type="term" value="F:SUMO activating enzyme activity"/>
    <property type="evidence" value="ECO:0007669"/>
    <property type="project" value="TreeGrafter"/>
</dbReference>
<evidence type="ECO:0000256" key="5">
    <source>
        <dbReference type="ARBA" id="ARBA00023242"/>
    </source>
</evidence>
<name>A0A210R2U4_MIZYE</name>
<dbReference type="InterPro" id="IPR045886">
    <property type="entry name" value="ThiF/MoeB/HesA"/>
</dbReference>
<evidence type="ECO:0000256" key="4">
    <source>
        <dbReference type="ARBA" id="ARBA00022786"/>
    </source>
</evidence>
<dbReference type="Gene3D" id="3.40.50.720">
    <property type="entry name" value="NAD(P)-binding Rossmann-like Domain"/>
    <property type="match status" value="1"/>
</dbReference>
<feature type="region of interest" description="Disordered" evidence="9">
    <location>
        <begin position="192"/>
        <end position="213"/>
    </location>
</feature>
<evidence type="ECO:0000256" key="1">
    <source>
        <dbReference type="ARBA" id="ARBA00004123"/>
    </source>
</evidence>
<dbReference type="PANTHER" id="PTHR10953">
    <property type="entry name" value="UBIQUITIN-ACTIVATING ENZYME E1"/>
    <property type="match status" value="1"/>
</dbReference>
<feature type="domain" description="THIF-type NAD/FAD binding fold" evidence="10">
    <location>
        <begin position="31"/>
        <end position="349"/>
    </location>
</feature>
<dbReference type="InterPro" id="IPR000011">
    <property type="entry name" value="UBQ/SUMO-activ_enz_E1-like"/>
</dbReference>
<reference evidence="11 12" key="1">
    <citation type="journal article" date="2017" name="Nat. Ecol. Evol.">
        <title>Scallop genome provides insights into evolution of bilaterian karyotype and development.</title>
        <authorList>
            <person name="Wang S."/>
            <person name="Zhang J."/>
            <person name="Jiao W."/>
            <person name="Li J."/>
            <person name="Xun X."/>
            <person name="Sun Y."/>
            <person name="Guo X."/>
            <person name="Huan P."/>
            <person name="Dong B."/>
            <person name="Zhang L."/>
            <person name="Hu X."/>
            <person name="Sun X."/>
            <person name="Wang J."/>
            <person name="Zhao C."/>
            <person name="Wang Y."/>
            <person name="Wang D."/>
            <person name="Huang X."/>
            <person name="Wang R."/>
            <person name="Lv J."/>
            <person name="Li Y."/>
            <person name="Zhang Z."/>
            <person name="Liu B."/>
            <person name="Lu W."/>
            <person name="Hui Y."/>
            <person name="Liang J."/>
            <person name="Zhou Z."/>
            <person name="Hou R."/>
            <person name="Li X."/>
            <person name="Liu Y."/>
            <person name="Li H."/>
            <person name="Ning X."/>
            <person name="Lin Y."/>
            <person name="Zhao L."/>
            <person name="Xing Q."/>
            <person name="Dou J."/>
            <person name="Li Y."/>
            <person name="Mao J."/>
            <person name="Guo H."/>
            <person name="Dou H."/>
            <person name="Li T."/>
            <person name="Mu C."/>
            <person name="Jiang W."/>
            <person name="Fu Q."/>
            <person name="Fu X."/>
            <person name="Miao Y."/>
            <person name="Liu J."/>
            <person name="Yu Q."/>
            <person name="Li R."/>
            <person name="Liao H."/>
            <person name="Li X."/>
            <person name="Kong Y."/>
            <person name="Jiang Z."/>
            <person name="Chourrout D."/>
            <person name="Li R."/>
            <person name="Bao Z."/>
        </authorList>
    </citation>
    <scope>NUCLEOTIDE SEQUENCE [LARGE SCALE GENOMIC DNA]</scope>
    <source>
        <strain evidence="11 12">PY_sf001</strain>
    </source>
</reference>
<evidence type="ECO:0000256" key="6">
    <source>
        <dbReference type="ARBA" id="ARBA00026003"/>
    </source>
</evidence>